<name>A0A0N1H8X5_9EURO</name>
<dbReference type="GeneID" id="28739070"/>
<comment type="caution">
    <text evidence="9">The sequence shown here is derived from an EMBL/GenBank/DDBJ whole genome shotgun (WGS) entry which is preliminary data.</text>
</comment>
<dbReference type="PANTHER" id="PTHR43867">
    <property type="entry name" value="CELLULOSE SYNTHASE CATALYTIC SUBUNIT A [UDP-FORMING]"/>
    <property type="match status" value="1"/>
</dbReference>
<proteinExistence type="predicted"/>
<dbReference type="InterPro" id="IPR029044">
    <property type="entry name" value="Nucleotide-diphossugar_trans"/>
</dbReference>
<dbReference type="OrthoDB" id="72851at2759"/>
<evidence type="ECO:0000256" key="1">
    <source>
        <dbReference type="ARBA" id="ARBA00004141"/>
    </source>
</evidence>
<keyword evidence="10" id="KW-1185">Reference proteome</keyword>
<dbReference type="AlphaFoldDB" id="A0A0N1H8X5"/>
<feature type="transmembrane region" description="Helical" evidence="7">
    <location>
        <begin position="495"/>
        <end position="518"/>
    </location>
</feature>
<evidence type="ECO:0000256" key="6">
    <source>
        <dbReference type="ARBA" id="ARBA00023136"/>
    </source>
</evidence>
<dbReference type="RefSeq" id="XP_018003605.1">
    <property type="nucleotide sequence ID" value="XM_018147190.1"/>
</dbReference>
<dbReference type="STRING" id="1664694.A0A0N1H8X5"/>
<keyword evidence="3" id="KW-0808">Transferase</keyword>
<reference evidence="9 10" key="1">
    <citation type="submission" date="2015-06" db="EMBL/GenBank/DDBJ databases">
        <title>Draft genome of the ant-associated black yeast Phialophora attae CBS 131958.</title>
        <authorList>
            <person name="Moreno L.F."/>
            <person name="Stielow B.J."/>
            <person name="de Hoog S."/>
            <person name="Vicente V.A."/>
            <person name="Weiss V.A."/>
            <person name="de Vries M."/>
            <person name="Cruz L.M."/>
            <person name="Souza E.M."/>
        </authorList>
    </citation>
    <scope>NUCLEOTIDE SEQUENCE [LARGE SCALE GENOMIC DNA]</scope>
    <source>
        <strain evidence="9 10">CBS 131958</strain>
    </source>
</reference>
<accession>A0A0N1H8X5</accession>
<evidence type="ECO:0000256" key="2">
    <source>
        <dbReference type="ARBA" id="ARBA00022676"/>
    </source>
</evidence>
<dbReference type="SUPFAM" id="SSF53448">
    <property type="entry name" value="Nucleotide-diphospho-sugar transferases"/>
    <property type="match status" value="1"/>
</dbReference>
<keyword evidence="6 7" id="KW-0472">Membrane</keyword>
<gene>
    <name evidence="9" type="ORF">AB675_6867</name>
</gene>
<keyword evidence="4 7" id="KW-0812">Transmembrane</keyword>
<sequence>MNSELPNGLVITDSSKVTVTAEPKHGYDIETFAQPSGSFFSKFGRLVAATQLASLVRYLYLLKKAAEGGSLAAKLLLVQQLIEHVTTVADLTVSITGQALCKQPSRPKRRIHGDNVPGVDVIITVCKEDVDIIMDTAAVEGFAKSYPHVHYYSRPKVPGRHHGFKAGNMNQAIRYLADNAFEGPKHDWVACLDADMIPDDKWLRALVPHVLLDSDIGMIATPQDFYNIPVNDPLHDNLHLQHEAEQNLRDRLGAAWCVGSGFLFYRPAWEKIGGFSETSMCDDVLFGWTLNGHGYKTAAISERLQQGMQPSSFIEHMKQRRRWFIGGIQNARQIKFGFDRSIYGDSSAWQKLAALNQIPKPFLGTIGKLLSWVLVFGCICMNTNLVVAEPSDLASILKWYAAYTIATRVSEYVLASSGFGIQNIRRRQIVSTWQGVHLSKASLQEVVPAWLGGVALKFAVTGQKADVAVSLEERDLAQRPGLLERVRRLHQVESVLVHLHIFFFIVSAIIACAVSLHFKTDGNGNALLHALIVSSLFPGLKIENLAHFLSPIWYIMFPPVERERTTYLTEVPNTGFRRPLLWECGARFTRGMYVWELGS</sequence>
<keyword evidence="5 7" id="KW-1133">Transmembrane helix</keyword>
<evidence type="ECO:0000313" key="10">
    <source>
        <dbReference type="Proteomes" id="UP000038010"/>
    </source>
</evidence>
<comment type="subcellular location">
    <subcellularLocation>
        <location evidence="1">Membrane</location>
        <topology evidence="1">Multi-pass membrane protein</topology>
    </subcellularLocation>
</comment>
<protein>
    <submittedName>
        <fullName evidence="9">Cellulose synthase catalytic subunit A [UDP-forming]</fullName>
    </submittedName>
</protein>
<dbReference type="Pfam" id="PF13632">
    <property type="entry name" value="Glyco_trans_2_3"/>
    <property type="match status" value="1"/>
</dbReference>
<dbReference type="Proteomes" id="UP000038010">
    <property type="component" value="Unassembled WGS sequence"/>
</dbReference>
<evidence type="ECO:0000256" key="7">
    <source>
        <dbReference type="SAM" id="Phobius"/>
    </source>
</evidence>
<dbReference type="PANTHER" id="PTHR43867:SF2">
    <property type="entry name" value="CELLULOSE SYNTHASE CATALYTIC SUBUNIT A [UDP-FORMING]"/>
    <property type="match status" value="1"/>
</dbReference>
<dbReference type="InterPro" id="IPR001173">
    <property type="entry name" value="Glyco_trans_2-like"/>
</dbReference>
<evidence type="ECO:0000313" key="9">
    <source>
        <dbReference type="EMBL" id="KPI43642.1"/>
    </source>
</evidence>
<keyword evidence="2" id="KW-0328">Glycosyltransferase</keyword>
<dbReference type="GO" id="GO:0016757">
    <property type="term" value="F:glycosyltransferase activity"/>
    <property type="evidence" value="ECO:0007669"/>
    <property type="project" value="UniProtKB-KW"/>
</dbReference>
<organism evidence="9 10">
    <name type="scientific">Cyphellophora attinorum</name>
    <dbReference type="NCBI Taxonomy" id="1664694"/>
    <lineage>
        <taxon>Eukaryota</taxon>
        <taxon>Fungi</taxon>
        <taxon>Dikarya</taxon>
        <taxon>Ascomycota</taxon>
        <taxon>Pezizomycotina</taxon>
        <taxon>Eurotiomycetes</taxon>
        <taxon>Chaetothyriomycetidae</taxon>
        <taxon>Chaetothyriales</taxon>
        <taxon>Cyphellophoraceae</taxon>
        <taxon>Cyphellophora</taxon>
    </lineage>
</organism>
<dbReference type="GO" id="GO:0016020">
    <property type="term" value="C:membrane"/>
    <property type="evidence" value="ECO:0007669"/>
    <property type="project" value="UniProtKB-SubCell"/>
</dbReference>
<dbReference type="InterPro" id="IPR050321">
    <property type="entry name" value="Glycosyltr_2/OpgH_subfam"/>
</dbReference>
<feature type="domain" description="Glycosyltransferase 2-like" evidence="8">
    <location>
        <begin position="188"/>
        <end position="376"/>
    </location>
</feature>
<evidence type="ECO:0000256" key="4">
    <source>
        <dbReference type="ARBA" id="ARBA00022692"/>
    </source>
</evidence>
<dbReference type="EMBL" id="LFJN01000005">
    <property type="protein sequence ID" value="KPI43642.1"/>
    <property type="molecule type" value="Genomic_DNA"/>
</dbReference>
<evidence type="ECO:0000259" key="8">
    <source>
        <dbReference type="Pfam" id="PF13632"/>
    </source>
</evidence>
<dbReference type="Gene3D" id="3.90.550.10">
    <property type="entry name" value="Spore Coat Polysaccharide Biosynthesis Protein SpsA, Chain A"/>
    <property type="match status" value="1"/>
</dbReference>
<evidence type="ECO:0000256" key="3">
    <source>
        <dbReference type="ARBA" id="ARBA00022679"/>
    </source>
</evidence>
<evidence type="ECO:0000256" key="5">
    <source>
        <dbReference type="ARBA" id="ARBA00022989"/>
    </source>
</evidence>
<dbReference type="VEuPathDB" id="FungiDB:AB675_6867"/>